<keyword evidence="6" id="KW-1015">Disulfide bond</keyword>
<organism evidence="12">
    <name type="scientific">freshwater metagenome</name>
    <dbReference type="NCBI Taxonomy" id="449393"/>
    <lineage>
        <taxon>unclassified sequences</taxon>
        <taxon>metagenomes</taxon>
        <taxon>ecological metagenomes</taxon>
    </lineage>
</organism>
<evidence type="ECO:0000256" key="1">
    <source>
        <dbReference type="ARBA" id="ARBA00011245"/>
    </source>
</evidence>
<dbReference type="InterPro" id="IPR036249">
    <property type="entry name" value="Thioredoxin-like_sf"/>
</dbReference>
<dbReference type="InterPro" id="IPR050924">
    <property type="entry name" value="Peroxiredoxin_BCP/PrxQ"/>
</dbReference>
<dbReference type="InterPro" id="IPR013766">
    <property type="entry name" value="Thioredoxin_domain"/>
</dbReference>
<dbReference type="CDD" id="cd03017">
    <property type="entry name" value="PRX_BCP"/>
    <property type="match status" value="1"/>
</dbReference>
<gene>
    <name evidence="12" type="ORF">UFOPK2975_00558</name>
</gene>
<comment type="similarity">
    <text evidence="9">Belongs to the peroxiredoxin family. BCP/PrxQ subfamily.</text>
</comment>
<dbReference type="EMBL" id="CAFAAG010000029">
    <property type="protein sequence ID" value="CAB4790481.1"/>
    <property type="molecule type" value="Genomic_DNA"/>
</dbReference>
<accession>A0A6J6WZ94</accession>
<feature type="domain" description="Thioredoxin" evidence="11">
    <location>
        <begin position="2"/>
        <end position="150"/>
    </location>
</feature>
<dbReference type="PANTHER" id="PTHR42801">
    <property type="entry name" value="THIOREDOXIN-DEPENDENT PEROXIDE REDUCTASE"/>
    <property type="match status" value="1"/>
</dbReference>
<comment type="subunit">
    <text evidence="1">Monomer.</text>
</comment>
<keyword evidence="4" id="KW-0049">Antioxidant</keyword>
<dbReference type="GO" id="GO:0005737">
    <property type="term" value="C:cytoplasm"/>
    <property type="evidence" value="ECO:0007669"/>
    <property type="project" value="TreeGrafter"/>
</dbReference>
<dbReference type="Pfam" id="PF00578">
    <property type="entry name" value="AhpC-TSA"/>
    <property type="match status" value="1"/>
</dbReference>
<evidence type="ECO:0000256" key="7">
    <source>
        <dbReference type="ARBA" id="ARBA00023284"/>
    </source>
</evidence>
<protein>
    <recommendedName>
        <fullName evidence="2">thioredoxin-dependent peroxiredoxin</fullName>
        <ecNumber evidence="2">1.11.1.24</ecNumber>
    </recommendedName>
    <alternativeName>
        <fullName evidence="8">Thioredoxin peroxidase</fullName>
    </alternativeName>
</protein>
<evidence type="ECO:0000313" key="12">
    <source>
        <dbReference type="EMBL" id="CAB4790481.1"/>
    </source>
</evidence>
<evidence type="ECO:0000256" key="4">
    <source>
        <dbReference type="ARBA" id="ARBA00022862"/>
    </source>
</evidence>
<dbReference type="FunFam" id="3.40.30.10:FF:000007">
    <property type="entry name" value="Thioredoxin-dependent thiol peroxidase"/>
    <property type="match status" value="1"/>
</dbReference>
<reference evidence="12" key="1">
    <citation type="submission" date="2020-05" db="EMBL/GenBank/DDBJ databases">
        <authorList>
            <person name="Chiriac C."/>
            <person name="Salcher M."/>
            <person name="Ghai R."/>
            <person name="Kavagutti S V."/>
        </authorList>
    </citation>
    <scope>NUCLEOTIDE SEQUENCE</scope>
</reference>
<evidence type="ECO:0000256" key="9">
    <source>
        <dbReference type="ARBA" id="ARBA00038489"/>
    </source>
</evidence>
<evidence type="ECO:0000256" key="10">
    <source>
        <dbReference type="ARBA" id="ARBA00049091"/>
    </source>
</evidence>
<dbReference type="AlphaFoldDB" id="A0A6J6WZ94"/>
<dbReference type="PROSITE" id="PS51352">
    <property type="entry name" value="THIOREDOXIN_2"/>
    <property type="match status" value="1"/>
</dbReference>
<keyword evidence="5" id="KW-0560">Oxidoreductase</keyword>
<evidence type="ECO:0000259" key="11">
    <source>
        <dbReference type="PROSITE" id="PS51352"/>
    </source>
</evidence>
<dbReference type="GO" id="GO:0045454">
    <property type="term" value="P:cell redox homeostasis"/>
    <property type="evidence" value="ECO:0007669"/>
    <property type="project" value="TreeGrafter"/>
</dbReference>
<evidence type="ECO:0000256" key="3">
    <source>
        <dbReference type="ARBA" id="ARBA00022559"/>
    </source>
</evidence>
<dbReference type="InterPro" id="IPR000866">
    <property type="entry name" value="AhpC/TSA"/>
</dbReference>
<name>A0A6J6WZ94_9ZZZZ</name>
<evidence type="ECO:0000256" key="8">
    <source>
        <dbReference type="ARBA" id="ARBA00032824"/>
    </source>
</evidence>
<keyword evidence="3" id="KW-0575">Peroxidase</keyword>
<dbReference type="NCBIfam" id="NF006960">
    <property type="entry name" value="PRK09437.1"/>
    <property type="match status" value="1"/>
</dbReference>
<evidence type="ECO:0000256" key="6">
    <source>
        <dbReference type="ARBA" id="ARBA00023157"/>
    </source>
</evidence>
<keyword evidence="7" id="KW-0676">Redox-active center</keyword>
<comment type="catalytic activity">
    <reaction evidence="10">
        <text>a hydroperoxide + [thioredoxin]-dithiol = an alcohol + [thioredoxin]-disulfide + H2O</text>
        <dbReference type="Rhea" id="RHEA:62620"/>
        <dbReference type="Rhea" id="RHEA-COMP:10698"/>
        <dbReference type="Rhea" id="RHEA-COMP:10700"/>
        <dbReference type="ChEBI" id="CHEBI:15377"/>
        <dbReference type="ChEBI" id="CHEBI:29950"/>
        <dbReference type="ChEBI" id="CHEBI:30879"/>
        <dbReference type="ChEBI" id="CHEBI:35924"/>
        <dbReference type="ChEBI" id="CHEBI:50058"/>
        <dbReference type="EC" id="1.11.1.24"/>
    </reaction>
</comment>
<dbReference type="GO" id="GO:0008379">
    <property type="term" value="F:thioredoxin peroxidase activity"/>
    <property type="evidence" value="ECO:0007669"/>
    <property type="project" value="TreeGrafter"/>
</dbReference>
<dbReference type="EC" id="1.11.1.24" evidence="2"/>
<dbReference type="Gene3D" id="3.40.30.10">
    <property type="entry name" value="Glutaredoxin"/>
    <property type="match status" value="1"/>
</dbReference>
<proteinExistence type="inferred from homology"/>
<dbReference type="SUPFAM" id="SSF52833">
    <property type="entry name" value="Thioredoxin-like"/>
    <property type="match status" value="1"/>
</dbReference>
<dbReference type="PANTHER" id="PTHR42801:SF4">
    <property type="entry name" value="AHPC_TSA FAMILY PROTEIN"/>
    <property type="match status" value="1"/>
</dbReference>
<dbReference type="GO" id="GO:0034599">
    <property type="term" value="P:cellular response to oxidative stress"/>
    <property type="evidence" value="ECO:0007669"/>
    <property type="project" value="TreeGrafter"/>
</dbReference>
<evidence type="ECO:0000256" key="5">
    <source>
        <dbReference type="ARBA" id="ARBA00023002"/>
    </source>
</evidence>
<sequence length="150" mass="17028">MLKEGSLAPEIELLDQHEKKFSLKKLSKRTVLVYFYPKADTPGCTQQSCGLRDIADQIGKTVIVGISPDKPAKLLKFDEKFSLGFTLLSDDTNAVAKKYKVWKKKSMYGREYMGIERSAFLINGKGEIVHAWYKISPKDTPLRLLESLKK</sequence>
<evidence type="ECO:0000256" key="2">
    <source>
        <dbReference type="ARBA" id="ARBA00013017"/>
    </source>
</evidence>